<reference evidence="2 3" key="1">
    <citation type="submission" date="2020-02" db="EMBL/GenBank/DDBJ databases">
        <title>Draft genome sequence of Lactococcus sp. Hs20B0-1.</title>
        <authorList>
            <person name="Noda S."/>
            <person name="Yuki M."/>
            <person name="Ohkuma M."/>
        </authorList>
    </citation>
    <scope>NUCLEOTIDE SEQUENCE [LARGE SCALE GENOMIC DNA]</scope>
    <source>
        <strain evidence="2 3">Hs20B0-1</strain>
    </source>
</reference>
<dbReference type="Proteomes" id="UP000475928">
    <property type="component" value="Unassembled WGS sequence"/>
</dbReference>
<evidence type="ECO:0000313" key="2">
    <source>
        <dbReference type="EMBL" id="GFH40663.1"/>
    </source>
</evidence>
<feature type="transmembrane region" description="Helical" evidence="1">
    <location>
        <begin position="105"/>
        <end position="123"/>
    </location>
</feature>
<keyword evidence="1" id="KW-0472">Membrane</keyword>
<dbReference type="AlphaFoldDB" id="A0A6A0B7N2"/>
<keyword evidence="1" id="KW-0812">Transmembrane</keyword>
<name>A0A6A0B7N2_9LACT</name>
<accession>A0A6A0B7N2</accession>
<keyword evidence="3" id="KW-1185">Reference proteome</keyword>
<protein>
    <submittedName>
        <fullName evidence="2">Uncharacterized protein</fullName>
    </submittedName>
</protein>
<dbReference type="EMBL" id="BLLH01000004">
    <property type="protein sequence ID" value="GFH40663.1"/>
    <property type="molecule type" value="Genomic_DNA"/>
</dbReference>
<comment type="caution">
    <text evidence="2">The sequence shown here is derived from an EMBL/GenBank/DDBJ whole genome shotgun (WGS) entry which is preliminary data.</text>
</comment>
<evidence type="ECO:0000256" key="1">
    <source>
        <dbReference type="SAM" id="Phobius"/>
    </source>
</evidence>
<sequence length="127" mass="13790">MGITLDKATEDKVGSSVGEKEFLGIWFTNTTKWSTTNSSKYPYEAIAKLWKKGFIPSFDGKTWRLSSGKKGKIVYQGTLKQLKAQVAKADKAAKAKATKAKEIKIAAAAGAVIIIAIVTVVVIKKRK</sequence>
<gene>
    <name evidence="2" type="ORF">Hs20B_10610</name>
</gene>
<organism evidence="2 3">
    <name type="scientific">Pseudolactococcus insecticola</name>
    <dbReference type="NCBI Taxonomy" id="2709158"/>
    <lineage>
        <taxon>Bacteria</taxon>
        <taxon>Bacillati</taxon>
        <taxon>Bacillota</taxon>
        <taxon>Bacilli</taxon>
        <taxon>Lactobacillales</taxon>
        <taxon>Streptococcaceae</taxon>
        <taxon>Pseudolactococcus</taxon>
    </lineage>
</organism>
<keyword evidence="1" id="KW-1133">Transmembrane helix</keyword>
<evidence type="ECO:0000313" key="3">
    <source>
        <dbReference type="Proteomes" id="UP000475928"/>
    </source>
</evidence>
<proteinExistence type="predicted"/>
<dbReference type="RefSeq" id="WP_172356356.1">
    <property type="nucleotide sequence ID" value="NZ_BLLH01000004.1"/>
</dbReference>